<gene>
    <name evidence="1" type="ORF">G1C94_0311</name>
</gene>
<sequence length="263" mass="28747">MVLVAVVSTICVIALVMGLIRFSQWYADVKRAEARQLELAQQYDFDPGEIISDSQFFNANAMSKAEVQSFLESKGGALASMTFDTQTQLADDLCAVYEGEQGESAASIIDKSARACKVSQKVLLTVLQKEQHLVTATSPTEFELKAAMGLSCPDDADCDPTYAGFFKQVFGAAKRYRYYLNHGGEYDYHAGQLASIRYHPNEACGATNVYIRNKATALLYIYTPYQPNTAALAAGSGEGDSCSSYGNRNFALIYSGWFGNPRS</sequence>
<dbReference type="EMBL" id="JAAIIJ010000003">
    <property type="protein sequence ID" value="NMN01690.1"/>
    <property type="molecule type" value="Genomic_DNA"/>
</dbReference>
<evidence type="ECO:0000313" key="1">
    <source>
        <dbReference type="EMBL" id="NMN01690.1"/>
    </source>
</evidence>
<comment type="caution">
    <text evidence="1">The sequence shown here is derived from an EMBL/GenBank/DDBJ whole genome shotgun (WGS) entry which is preliminary data.</text>
</comment>
<organism evidence="1 2">
    <name type="scientific">Bifidobacterium panos</name>
    <dbReference type="NCBI Taxonomy" id="2675321"/>
    <lineage>
        <taxon>Bacteria</taxon>
        <taxon>Bacillati</taxon>
        <taxon>Actinomycetota</taxon>
        <taxon>Actinomycetes</taxon>
        <taxon>Bifidobacteriales</taxon>
        <taxon>Bifidobacteriaceae</taxon>
        <taxon>Bifidobacterium</taxon>
    </lineage>
</organism>
<protein>
    <submittedName>
        <fullName evidence="1">Hemagglutinin</fullName>
    </submittedName>
</protein>
<evidence type="ECO:0000313" key="2">
    <source>
        <dbReference type="Proteomes" id="UP000553756"/>
    </source>
</evidence>
<name>A0ABX1SWG0_9BIFI</name>
<dbReference type="Proteomes" id="UP000553756">
    <property type="component" value="Unassembled WGS sequence"/>
</dbReference>
<accession>A0ABX1SWG0</accession>
<reference evidence="1 2" key="1">
    <citation type="submission" date="2020-02" db="EMBL/GenBank/DDBJ databases">
        <title>Characterization of phylogenetic diversity of novel bifidobacterial species isolated in Czech ZOOs.</title>
        <authorList>
            <person name="Lugli G.A."/>
            <person name="Vera N.B."/>
            <person name="Ventura M."/>
        </authorList>
    </citation>
    <scope>NUCLEOTIDE SEQUENCE [LARGE SCALE GENOMIC DNA]</scope>
    <source>
        <strain evidence="1 2">DSM 109963</strain>
    </source>
</reference>
<keyword evidence="2" id="KW-1185">Reference proteome</keyword>
<proteinExistence type="predicted"/>